<dbReference type="PROSITE" id="PS00233">
    <property type="entry name" value="CHIT_BIND_RR_1"/>
    <property type="match status" value="1"/>
</dbReference>
<dbReference type="Pfam" id="PF00379">
    <property type="entry name" value="Chitin_bind_4"/>
    <property type="match status" value="1"/>
</dbReference>
<dbReference type="GO" id="GO:0062129">
    <property type="term" value="C:chitin-based extracellular matrix"/>
    <property type="evidence" value="ECO:0007669"/>
    <property type="project" value="TreeGrafter"/>
</dbReference>
<dbReference type="InterPro" id="IPR000618">
    <property type="entry name" value="Insect_cuticle"/>
</dbReference>
<gene>
    <name evidence="4" type="ORF">KQX54_006459</name>
</gene>
<dbReference type="InterPro" id="IPR050468">
    <property type="entry name" value="Cuticle_Struct_Prot"/>
</dbReference>
<dbReference type="PROSITE" id="PS51155">
    <property type="entry name" value="CHIT_BIND_RR_2"/>
    <property type="match status" value="1"/>
</dbReference>
<keyword evidence="1 2" id="KW-0193">Cuticle</keyword>
<dbReference type="AlphaFoldDB" id="A0AAV7J4S9"/>
<dbReference type="PRINTS" id="PR00947">
    <property type="entry name" value="CUTICLE"/>
</dbReference>
<evidence type="ECO:0000313" key="4">
    <source>
        <dbReference type="EMBL" id="KAH0567071.1"/>
    </source>
</evidence>
<dbReference type="PANTHER" id="PTHR10380">
    <property type="entry name" value="CUTICLE PROTEIN"/>
    <property type="match status" value="1"/>
</dbReference>
<protein>
    <submittedName>
        <fullName evidence="4">Uncharacterized protein</fullName>
    </submittedName>
</protein>
<feature type="region of interest" description="Disordered" evidence="3">
    <location>
        <begin position="170"/>
        <end position="189"/>
    </location>
</feature>
<dbReference type="Proteomes" id="UP000826195">
    <property type="component" value="Unassembled WGS sequence"/>
</dbReference>
<keyword evidence="5" id="KW-1185">Reference proteome</keyword>
<reference evidence="4 5" key="1">
    <citation type="journal article" date="2021" name="J. Hered.">
        <title>A chromosome-level genome assembly of the parasitoid wasp, Cotesia glomerata (Hymenoptera: Braconidae).</title>
        <authorList>
            <person name="Pinto B.J."/>
            <person name="Weis J.J."/>
            <person name="Gamble T."/>
            <person name="Ode P.J."/>
            <person name="Paul R."/>
            <person name="Zaspel J.M."/>
        </authorList>
    </citation>
    <scope>NUCLEOTIDE SEQUENCE [LARGE SCALE GENOMIC DNA]</scope>
    <source>
        <strain evidence="4">CgM1</strain>
    </source>
</reference>
<dbReference type="GO" id="GO:0008010">
    <property type="term" value="F:structural constituent of chitin-based larval cuticle"/>
    <property type="evidence" value="ECO:0007669"/>
    <property type="project" value="TreeGrafter"/>
</dbReference>
<dbReference type="InterPro" id="IPR031311">
    <property type="entry name" value="CHIT_BIND_RR_consensus"/>
</dbReference>
<proteinExistence type="predicted"/>
<dbReference type="EMBL" id="JAHXZJ010000001">
    <property type="protein sequence ID" value="KAH0567071.1"/>
    <property type="molecule type" value="Genomic_DNA"/>
</dbReference>
<evidence type="ECO:0000313" key="5">
    <source>
        <dbReference type="Proteomes" id="UP000826195"/>
    </source>
</evidence>
<organism evidence="4 5">
    <name type="scientific">Cotesia glomerata</name>
    <name type="common">Lepidopteran parasitic wasp</name>
    <name type="synonym">Apanteles glomeratus</name>
    <dbReference type="NCBI Taxonomy" id="32391"/>
    <lineage>
        <taxon>Eukaryota</taxon>
        <taxon>Metazoa</taxon>
        <taxon>Ecdysozoa</taxon>
        <taxon>Arthropoda</taxon>
        <taxon>Hexapoda</taxon>
        <taxon>Insecta</taxon>
        <taxon>Pterygota</taxon>
        <taxon>Neoptera</taxon>
        <taxon>Endopterygota</taxon>
        <taxon>Hymenoptera</taxon>
        <taxon>Apocrita</taxon>
        <taxon>Ichneumonoidea</taxon>
        <taxon>Braconidae</taxon>
        <taxon>Microgastrinae</taxon>
        <taxon>Cotesia</taxon>
    </lineage>
</organism>
<dbReference type="PANTHER" id="PTHR10380:SF173">
    <property type="entry name" value="CUTICULAR PROTEIN 47EF, ISOFORM C-RELATED"/>
    <property type="match status" value="1"/>
</dbReference>
<evidence type="ECO:0000256" key="2">
    <source>
        <dbReference type="PROSITE-ProRule" id="PRU00497"/>
    </source>
</evidence>
<accession>A0AAV7J4S9</accession>
<evidence type="ECO:0000256" key="3">
    <source>
        <dbReference type="SAM" id="MobiDB-lite"/>
    </source>
</evidence>
<evidence type="ECO:0000256" key="1">
    <source>
        <dbReference type="ARBA" id="ARBA00022460"/>
    </source>
</evidence>
<name>A0AAV7J4S9_COTGL</name>
<sequence length="189" mass="20405">MGDNIILDLYIELNLHIMSLVTGYRVIVFAVVAVAAAQHQAEPVPIAILRQSHDQSPEGSYQYSYDTEHGIHVDEAGQPGPLTKDGTQPITVRGSFSFVGNDGVTYGVTYTADETGYHPEGAHLPVAPAIPEEILRALEYNAAHPEEDDGTVSGSFQPTVPVRSAPVAPVPSVVGRQPQGFKPFQTRRF</sequence>
<comment type="caution">
    <text evidence="4">The sequence shown here is derived from an EMBL/GenBank/DDBJ whole genome shotgun (WGS) entry which is preliminary data.</text>
</comment>